<feature type="region of interest" description="Disordered" evidence="1">
    <location>
        <begin position="622"/>
        <end position="700"/>
    </location>
</feature>
<dbReference type="OrthoDB" id="2386201at2759"/>
<feature type="compositionally biased region" description="Acidic residues" evidence="1">
    <location>
        <begin position="201"/>
        <end position="212"/>
    </location>
</feature>
<evidence type="ECO:0000313" key="3">
    <source>
        <dbReference type="Proteomes" id="UP000800035"/>
    </source>
</evidence>
<feature type="compositionally biased region" description="Polar residues" evidence="1">
    <location>
        <begin position="383"/>
        <end position="392"/>
    </location>
</feature>
<feature type="compositionally biased region" description="Low complexity" evidence="1">
    <location>
        <begin position="162"/>
        <end position="173"/>
    </location>
</feature>
<feature type="region of interest" description="Disordered" evidence="1">
    <location>
        <begin position="786"/>
        <end position="812"/>
    </location>
</feature>
<feature type="region of interest" description="Disordered" evidence="1">
    <location>
        <begin position="1"/>
        <end position="22"/>
    </location>
</feature>
<feature type="region of interest" description="Disordered" evidence="1">
    <location>
        <begin position="37"/>
        <end position="219"/>
    </location>
</feature>
<dbReference type="GO" id="GO:0031297">
    <property type="term" value="P:replication fork processing"/>
    <property type="evidence" value="ECO:0007669"/>
    <property type="project" value="InterPro"/>
</dbReference>
<dbReference type="EMBL" id="ML976978">
    <property type="protein sequence ID" value="KAF1963125.1"/>
    <property type="molecule type" value="Genomic_DNA"/>
</dbReference>
<feature type="compositionally biased region" description="Acidic residues" evidence="1">
    <location>
        <begin position="477"/>
        <end position="491"/>
    </location>
</feature>
<feature type="compositionally biased region" description="Low complexity" evidence="1">
    <location>
        <begin position="7"/>
        <end position="22"/>
    </location>
</feature>
<dbReference type="GO" id="GO:0035361">
    <property type="term" value="C:Cul8-RING ubiquitin ligase complex"/>
    <property type="evidence" value="ECO:0007669"/>
    <property type="project" value="TreeGrafter"/>
</dbReference>
<dbReference type="InterPro" id="IPR019021">
    <property type="entry name" value="Mms22"/>
</dbReference>
<keyword evidence="3" id="KW-1185">Reference proteome</keyword>
<feature type="non-terminal residue" evidence="2">
    <location>
        <position position="1"/>
    </location>
</feature>
<protein>
    <recommendedName>
        <fullName evidence="4">Mus7/MMS22 family-domain-containing protein</fullName>
    </recommendedName>
</protein>
<evidence type="ECO:0008006" key="4">
    <source>
        <dbReference type="Google" id="ProtNLM"/>
    </source>
</evidence>
<evidence type="ECO:0000256" key="1">
    <source>
        <dbReference type="SAM" id="MobiDB-lite"/>
    </source>
</evidence>
<evidence type="ECO:0000313" key="2">
    <source>
        <dbReference type="EMBL" id="KAF1963125.1"/>
    </source>
</evidence>
<feature type="compositionally biased region" description="Polar residues" evidence="1">
    <location>
        <begin position="53"/>
        <end position="63"/>
    </location>
</feature>
<gene>
    <name evidence="2" type="ORF">CC80DRAFT_398411</name>
</gene>
<sequence length="2255" mass="252427">SSHERLSTFTTATLPPTAPSRTICRRVPMSTWRVKGYVQDSDEEDENLEDLLPQSNREIQDASTPRVEHAQSTAEIAKKEGNNGRDGEEEGASLSGSAGNRNATPSQQDAPTRPTTSPITPLDDVPSPTPPIQSRTEERKCTESPDPIQASPSRRTPRNAKLPSSSLSLGAPLHTKAAVKHSVQSSGGPRTDNGRLAVFGLDEDLSTEDDLSDPPTDVEQYTPSKVIFASPKRRTEVQVVIPVSAALQNTVSQFTAAQLGAREEQRRRNFRERRPIQVHPYLLEGERYRQELQGRGIRPVARVVSPVRKTGNDDTETQDQQFEPEQDSNPINLLDVVVSTPVNRRPRKKRRVTSERQASSVPRTQIPIKKVTSAEWEKEKTNHNLTQPGPSRSRQHPSYGVWGTSPSPPHSSSPLTGNRTSVLPATISVPDVPTPPHLSSVQGDAQEADDSDDEPVNRGRRSTEQRRPGVTYVSDDQSLESELSSDSEPSEVELKKVVKRIKGVLPASWLRLDKTARDKSKAHIGAQLNDAGSPEKVGPQRGVAQRVTRKKSSAQRPIKPTDHSQEPVVISDDSEVEPAMTVQIAREVQQSAHAASDLAAVYDRLYADEDSEDMEDDRLDLFHQGGTSRKRKTQTKLPDAFVKVKKPRLSKGDAKLSSTSHAGAPGKTKHQRSRRAKHSPPPALSVLDFNPSPSGSQRNVPDFLKVAKRQARRRPDLGRQCPTNKHLRLHTARDTEDASTVLRQWKSGVLKPRLNMAYSHHRELLAHIDDNRQSSQVPFRLQEISVSGTLAQKQPASAHTPRERRRPKLPSGLMIFQRSSKALNKGTLASTEQSNRQDRSVQRKPMSYRAAQLEGLETNLRSNDRRFAFAKGLQQVDRQYSLQLPANQPSRNPQIARFLSGPDAVLPPLPTVEDVGYKGQETTARLLVLSKRRFTRKAKPQRIDVDAREYRQPSEPAAYDFLSRTSAQVSGTVVGPDSNQPLLQGLEPYGTRYPTDFDVWPLQSDTYFHASTFIGGEELLRALPKAVSEERNLDESIGYTVIKHDAATIKCGPWNDDTFAQISSLMVDLWLPLDGHASSEGDRLEDRNNVLQNTSTLLRSIIGYVATRLSFLDPIDRQSFVAKMKQLTETLLEKMFASDNDSVEQSTASASQLGLLRPLTYLLVLTMQLRQIAVHPITDRALGTGLTCLMQNIAKRLVTYLLQHISQLSDFLERNKRYAEREKGIQDTDGLVESLVVCMQVLAATNIPRVSFWDLVAEELASKAETATQMKTFESLWGTVFTLLPYVELDSRGIVHINGRMSLTNDSWTLIKILLKRLFALYPHTARTYSDSINDYVRATVTRCHVLIHYWHWHRCEPALHEIFDFFARNKFELLRGERGRGSAQFLEDLAGRPSLALNPNDNSFQIYLKCLALGLEGIRALPHMYPEKKIRSIVQRLVPNHGRSYPKDQDLVPESLDALRNHHDLLCTLYWASPQPCRPKLELIRGLVHHENSHREACKLNVRAWANLAAFQLSTAEPLDATRPFAEWHREMRLQTLKQYRSAKTEAEDYLKSGNLDTDASSSMVRQTMEKNQEQVIATLRDCITGMRKAVERSMEKAISKEVNLATIRKFLAASGLVQLLELLQFNDSRLVVVIRDTLGVLRTYAQLAQQVSSRRISQATSEESQDYGDSLDMDAFERVEQQCPDAQSDQLILTFIEDPLWRLLSNAFGAESAPDDGFLMECIDTWALISGCQVSAGARSWSHYLGPFSQVSWYQLRRTEQAQKFEPYYMAALISCDSAAYSGHEADFNTTLLSSLVERESMLRFQHRLLQAMVRIDPANPLLENLPFFRDDTTGQLDITAETLRTRRLALISSLLANVRDKFHATIRDSPHRIKEVQSEYAAMLKACMTAMKTNYQQLGQGSVVAGTYVEFVQRVVQFLQQYTSDICPVLKFFIDSVAFPLPATDPLYVVGHLCGYAPKLSKTGQPLQLSVFIETIAHQAAQGSQQIYLVEQLKTALRPGAAPTRDRIALRDCLLQGIFPAYIETAFTSISAFLIAMPVLQSLRSVLQTIMFDIRIFDQPSVRSAYSTAMSIAHAFIRSTERLKGNALLFKQPHVLRAVSLMLEAMAPVVTLLEYVCSRYMDASTKPKVVAYLEQLNIFIAEMLHDLVPRVIPSYMGNAHDMHGTHASLLALSSESLAVSIEKHWSTRGDSVVFGKGQAQRVVSVDIEGIEEEKGRLMSRIEAFHATVASVYGDDHDDGRWSMRASLGNLDV</sequence>
<feature type="region of interest" description="Disordered" evidence="1">
    <location>
        <begin position="824"/>
        <end position="845"/>
    </location>
</feature>
<feature type="compositionally biased region" description="Basic residues" evidence="1">
    <location>
        <begin position="667"/>
        <end position="678"/>
    </location>
</feature>
<dbReference type="GO" id="GO:0000724">
    <property type="term" value="P:double-strand break repair via homologous recombination"/>
    <property type="evidence" value="ECO:0007669"/>
    <property type="project" value="TreeGrafter"/>
</dbReference>
<feature type="compositionally biased region" description="Basic and acidic residues" evidence="1">
    <location>
        <begin position="76"/>
        <end position="86"/>
    </location>
</feature>
<dbReference type="Proteomes" id="UP000800035">
    <property type="component" value="Unassembled WGS sequence"/>
</dbReference>
<feature type="compositionally biased region" description="Polar residues" evidence="1">
    <location>
        <begin position="786"/>
        <end position="797"/>
    </location>
</feature>
<proteinExistence type="predicted"/>
<feature type="region of interest" description="Disordered" evidence="1">
    <location>
        <begin position="305"/>
        <end position="491"/>
    </location>
</feature>
<dbReference type="Pfam" id="PF09462">
    <property type="entry name" value="Mus7"/>
    <property type="match status" value="1"/>
</dbReference>
<reference evidence="2" key="1">
    <citation type="journal article" date="2020" name="Stud. Mycol.">
        <title>101 Dothideomycetes genomes: a test case for predicting lifestyles and emergence of pathogens.</title>
        <authorList>
            <person name="Haridas S."/>
            <person name="Albert R."/>
            <person name="Binder M."/>
            <person name="Bloem J."/>
            <person name="Labutti K."/>
            <person name="Salamov A."/>
            <person name="Andreopoulos B."/>
            <person name="Baker S."/>
            <person name="Barry K."/>
            <person name="Bills G."/>
            <person name="Bluhm B."/>
            <person name="Cannon C."/>
            <person name="Castanera R."/>
            <person name="Culley D."/>
            <person name="Daum C."/>
            <person name="Ezra D."/>
            <person name="Gonzalez J."/>
            <person name="Henrissat B."/>
            <person name="Kuo A."/>
            <person name="Liang C."/>
            <person name="Lipzen A."/>
            <person name="Lutzoni F."/>
            <person name="Magnuson J."/>
            <person name="Mondo S."/>
            <person name="Nolan M."/>
            <person name="Ohm R."/>
            <person name="Pangilinan J."/>
            <person name="Park H.-J."/>
            <person name="Ramirez L."/>
            <person name="Alfaro M."/>
            <person name="Sun H."/>
            <person name="Tritt A."/>
            <person name="Yoshinaga Y."/>
            <person name="Zwiers L.-H."/>
            <person name="Turgeon B."/>
            <person name="Goodwin S."/>
            <person name="Spatafora J."/>
            <person name="Crous P."/>
            <person name="Grigoriev I."/>
        </authorList>
    </citation>
    <scope>NUCLEOTIDE SEQUENCE</scope>
    <source>
        <strain evidence="2">CBS 675.92</strain>
    </source>
</reference>
<feature type="region of interest" description="Disordered" evidence="1">
    <location>
        <begin position="529"/>
        <end position="571"/>
    </location>
</feature>
<feature type="compositionally biased region" description="Polar residues" evidence="1">
    <location>
        <begin position="824"/>
        <end position="834"/>
    </location>
</feature>
<feature type="compositionally biased region" description="Basic and acidic residues" evidence="1">
    <location>
        <begin position="455"/>
        <end position="467"/>
    </location>
</feature>
<organism evidence="2 3">
    <name type="scientific">Byssothecium circinans</name>
    <dbReference type="NCBI Taxonomy" id="147558"/>
    <lineage>
        <taxon>Eukaryota</taxon>
        <taxon>Fungi</taxon>
        <taxon>Dikarya</taxon>
        <taxon>Ascomycota</taxon>
        <taxon>Pezizomycotina</taxon>
        <taxon>Dothideomycetes</taxon>
        <taxon>Pleosporomycetidae</taxon>
        <taxon>Pleosporales</taxon>
        <taxon>Massarineae</taxon>
        <taxon>Massarinaceae</taxon>
        <taxon>Byssothecium</taxon>
    </lineage>
</organism>
<feature type="compositionally biased region" description="Polar residues" evidence="1">
    <location>
        <begin position="94"/>
        <end position="119"/>
    </location>
</feature>
<dbReference type="PANTHER" id="PTHR28122">
    <property type="entry name" value="E3 UBIQUITIN-PROTEIN LIGASE SUBSTRATE RECEPTOR MMS22"/>
    <property type="match status" value="1"/>
</dbReference>
<accession>A0A6A5UDZ2</accession>
<feature type="compositionally biased region" description="Acidic residues" evidence="1">
    <location>
        <begin position="40"/>
        <end position="49"/>
    </location>
</feature>
<dbReference type="GO" id="GO:0005634">
    <property type="term" value="C:nucleus"/>
    <property type="evidence" value="ECO:0007669"/>
    <property type="project" value="InterPro"/>
</dbReference>
<feature type="compositionally biased region" description="Acidic residues" evidence="1">
    <location>
        <begin position="313"/>
        <end position="326"/>
    </location>
</feature>
<name>A0A6A5UDZ2_9PLEO</name>
<dbReference type="PANTHER" id="PTHR28122:SF1">
    <property type="entry name" value="E3 UBIQUITIN-PROTEIN LIGASE SUBSTRATE RECEPTOR MMS22"/>
    <property type="match status" value="1"/>
</dbReference>